<dbReference type="Proteomes" id="UP000660380">
    <property type="component" value="Unassembled WGS sequence"/>
</dbReference>
<sequence>MINKRKIAFVASSLGFLGFTVGATFIAPQAVNAQAQLFNDFGCGVFDGNGNSVFADGNTKSVITGNGNNTILQCQGQVTPPSDGNAVIQKGFPCGTFLGLTYDSMSVVSANGNSTLTCHINNNKNQ</sequence>
<gene>
    <name evidence="2" type="ORF">H6G81_01915</name>
</gene>
<protein>
    <recommendedName>
        <fullName evidence="4">Secreted protein</fullName>
    </recommendedName>
</protein>
<keyword evidence="1" id="KW-0732">Signal</keyword>
<name>A0ABR8GKQ3_9CYAN</name>
<keyword evidence="3" id="KW-1185">Reference proteome</keyword>
<dbReference type="RefSeq" id="WP_029631894.1">
    <property type="nucleotide sequence ID" value="NZ_JACJTA010000002.1"/>
</dbReference>
<feature type="signal peptide" evidence="1">
    <location>
        <begin position="1"/>
        <end position="23"/>
    </location>
</feature>
<evidence type="ECO:0008006" key="4">
    <source>
        <dbReference type="Google" id="ProtNLM"/>
    </source>
</evidence>
<accession>A0ABR8GKQ3</accession>
<dbReference type="EMBL" id="JACJTA010000002">
    <property type="protein sequence ID" value="MBD2603313.1"/>
    <property type="molecule type" value="Genomic_DNA"/>
</dbReference>
<feature type="chain" id="PRO_5046226054" description="Secreted protein" evidence="1">
    <location>
        <begin position="24"/>
        <end position="126"/>
    </location>
</feature>
<organism evidence="2 3">
    <name type="scientific">Scytonema hofmannii FACHB-248</name>
    <dbReference type="NCBI Taxonomy" id="1842502"/>
    <lineage>
        <taxon>Bacteria</taxon>
        <taxon>Bacillati</taxon>
        <taxon>Cyanobacteriota</taxon>
        <taxon>Cyanophyceae</taxon>
        <taxon>Nostocales</taxon>
        <taxon>Scytonemataceae</taxon>
        <taxon>Scytonema</taxon>
    </lineage>
</organism>
<evidence type="ECO:0000313" key="2">
    <source>
        <dbReference type="EMBL" id="MBD2603313.1"/>
    </source>
</evidence>
<reference evidence="2 3" key="1">
    <citation type="journal article" date="2020" name="ISME J.">
        <title>Comparative genomics reveals insights into cyanobacterial evolution and habitat adaptation.</title>
        <authorList>
            <person name="Chen M.Y."/>
            <person name="Teng W.K."/>
            <person name="Zhao L."/>
            <person name="Hu C.X."/>
            <person name="Zhou Y.K."/>
            <person name="Han B.P."/>
            <person name="Song L.R."/>
            <person name="Shu W.S."/>
        </authorList>
    </citation>
    <scope>NUCLEOTIDE SEQUENCE [LARGE SCALE GENOMIC DNA]</scope>
    <source>
        <strain evidence="2 3">FACHB-248</strain>
    </source>
</reference>
<proteinExistence type="predicted"/>
<evidence type="ECO:0000256" key="1">
    <source>
        <dbReference type="SAM" id="SignalP"/>
    </source>
</evidence>
<comment type="caution">
    <text evidence="2">The sequence shown here is derived from an EMBL/GenBank/DDBJ whole genome shotgun (WGS) entry which is preliminary data.</text>
</comment>
<evidence type="ECO:0000313" key="3">
    <source>
        <dbReference type="Proteomes" id="UP000660380"/>
    </source>
</evidence>